<keyword evidence="3" id="KW-0540">Nuclease</keyword>
<evidence type="ECO:0000313" key="9">
    <source>
        <dbReference type="EMBL" id="EFM64821.1"/>
    </source>
</evidence>
<gene>
    <name evidence="9" type="primary">recJ</name>
    <name evidence="9" type="ORF">HMPREF0634_0327</name>
</gene>
<evidence type="ECO:0000259" key="6">
    <source>
        <dbReference type="Pfam" id="PF01368"/>
    </source>
</evidence>
<dbReference type="InterPro" id="IPR001667">
    <property type="entry name" value="DDH_dom"/>
</dbReference>
<dbReference type="Pfam" id="PF01368">
    <property type="entry name" value="DHH"/>
    <property type="match status" value="1"/>
</dbReference>
<feature type="domain" description="DDH" evidence="6">
    <location>
        <begin position="78"/>
        <end position="227"/>
    </location>
</feature>
<evidence type="ECO:0000256" key="2">
    <source>
        <dbReference type="ARBA" id="ARBA00019841"/>
    </source>
</evidence>
<dbReference type="OrthoDB" id="9809852at2"/>
<evidence type="ECO:0000256" key="5">
    <source>
        <dbReference type="ARBA" id="ARBA00022839"/>
    </source>
</evidence>
<dbReference type="eggNOG" id="COG0608">
    <property type="taxonomic scope" value="Bacteria"/>
</dbReference>
<dbReference type="Gene3D" id="3.10.310.30">
    <property type="match status" value="1"/>
</dbReference>
<dbReference type="NCBIfam" id="TIGR00644">
    <property type="entry name" value="recJ"/>
    <property type="match status" value="1"/>
</dbReference>
<dbReference type="GO" id="GO:0008409">
    <property type="term" value="F:5'-3' exonuclease activity"/>
    <property type="evidence" value="ECO:0007669"/>
    <property type="project" value="InterPro"/>
</dbReference>
<keyword evidence="5 9" id="KW-0269">Exonuclease</keyword>
<name>E0E2N7_9FIRM</name>
<dbReference type="AlphaFoldDB" id="E0E2N7"/>
<dbReference type="SUPFAM" id="SSF64182">
    <property type="entry name" value="DHH phosphoesterases"/>
    <property type="match status" value="1"/>
</dbReference>
<organism evidence="9 10">
    <name type="scientific">Peptostreptococcus stomatis DSM 17678</name>
    <dbReference type="NCBI Taxonomy" id="596315"/>
    <lineage>
        <taxon>Bacteria</taxon>
        <taxon>Bacillati</taxon>
        <taxon>Bacillota</taxon>
        <taxon>Clostridia</taxon>
        <taxon>Peptostreptococcales</taxon>
        <taxon>Peptostreptococcaceae</taxon>
        <taxon>Peptostreptococcus</taxon>
    </lineage>
</organism>
<dbReference type="InterPro" id="IPR041122">
    <property type="entry name" value="RecJ_OB"/>
</dbReference>
<dbReference type="InterPro" id="IPR051673">
    <property type="entry name" value="SSDNA_exonuclease_RecJ"/>
</dbReference>
<dbReference type="Proteomes" id="UP000003244">
    <property type="component" value="Unassembled WGS sequence"/>
</dbReference>
<dbReference type="InterPro" id="IPR038763">
    <property type="entry name" value="DHH_sf"/>
</dbReference>
<protein>
    <recommendedName>
        <fullName evidence="2">Single-stranded-DNA-specific exonuclease RecJ</fullName>
    </recommendedName>
</protein>
<accession>E0E2N7</accession>
<sequence length="827" mass="94942">MKKWNILHRQEPSRNDLMESMSISKEIGQILLNRGIESQDQVEMFTDPSLKYLRDPFLLKDMDKAVERIRQAISRKEKIWIFGDYDVDGVSSTSIMVLYFKSIGYPVDYYIPNRLEEGYGLNIEAIDHIGSQDGRLIITVDCGITSVKEVEYARGLGIDVIITDHHECQESLPAAYAVVDPKREDCSYPFEGICGCGVAFKLIHALSGNEDFYKNINRYLEIVSLATICDIMPILDENRIIVKNGMEILGQGNNIGMKALLEVCGLDGTKIKSSHLGFAIGPRINASGRLGFSNLGVDLFTSDNLQEARNLALMMDTKNTERQEVEARIHMEVEDIISKDPSYRDDKVLVVSGEDWHHGIIGIVASKVTEKYYKPCILLCEEGDIAVGSARSIKGFDIFSALYECRDYMTKFGGHQQAAGMSMEVAKIGLLREKINQIANYELDQEDLVEVIRVEYEIDQSSLNLDLVENLHLLEPFGIKNPTPYFMLRKCLLKRLMTIGRDKNHLKMVVEKDMEFDVIGFNMAHLGTDYQEGDLVDLVFQVDSNTFNNKTSLQLLLKDMRLSKPKSLYPSPYYGEIIDMMIPDKCRANKSDILSDRKDFASLENRADLNRIDDIFRLKFESEDFEGEKAINNQSLDFGESNLMLVNTINGYFRAMSDKNLYYDQKIDLICPRNIDKMALKVYNKIIVYDYLDNYEQYKNLLENIGDSDLLINYDKSDFEYLKNKFRMLEFDRKEFVVVYKKLMGINIGKIKYSQLIEVTGVNPVKLDLILRVLASENLMRYEADFERDSIDVEILPRPDIKLDLEKNKIVEYIGEDYNKFVKTYNL</sequence>
<comment type="similarity">
    <text evidence="1">Belongs to the RecJ family.</text>
</comment>
<dbReference type="GO" id="GO:0003676">
    <property type="term" value="F:nucleic acid binding"/>
    <property type="evidence" value="ECO:0007669"/>
    <property type="project" value="InterPro"/>
</dbReference>
<dbReference type="GO" id="GO:0006281">
    <property type="term" value="P:DNA repair"/>
    <property type="evidence" value="ECO:0007669"/>
    <property type="project" value="InterPro"/>
</dbReference>
<keyword evidence="10" id="KW-1185">Reference proteome</keyword>
<reference evidence="9 10" key="1">
    <citation type="submission" date="2010-08" db="EMBL/GenBank/DDBJ databases">
        <authorList>
            <person name="Harkins D.M."/>
            <person name="Madupu R."/>
            <person name="Durkin A.S."/>
            <person name="Torralba M."/>
            <person name="Methe B."/>
            <person name="Sutton G.G."/>
            <person name="Nelson K.E."/>
        </authorList>
    </citation>
    <scope>NUCLEOTIDE SEQUENCE [LARGE SCALE GENOMIC DNA]</scope>
    <source>
        <strain evidence="9 10">DSM 17678</strain>
    </source>
</reference>
<dbReference type="EMBL" id="ADGQ01000044">
    <property type="protein sequence ID" value="EFM64821.1"/>
    <property type="molecule type" value="Genomic_DNA"/>
</dbReference>
<comment type="caution">
    <text evidence="9">The sequence shown here is derived from an EMBL/GenBank/DDBJ whole genome shotgun (WGS) entry which is preliminary data.</text>
</comment>
<evidence type="ECO:0000256" key="3">
    <source>
        <dbReference type="ARBA" id="ARBA00022722"/>
    </source>
</evidence>
<evidence type="ECO:0000256" key="4">
    <source>
        <dbReference type="ARBA" id="ARBA00022801"/>
    </source>
</evidence>
<feature type="domain" description="RecJ OB" evidence="8">
    <location>
        <begin position="455"/>
        <end position="559"/>
    </location>
</feature>
<evidence type="ECO:0000259" key="7">
    <source>
        <dbReference type="Pfam" id="PF02272"/>
    </source>
</evidence>
<dbReference type="Pfam" id="PF17768">
    <property type="entry name" value="RecJ_OB"/>
    <property type="match status" value="1"/>
</dbReference>
<dbReference type="Pfam" id="PF02272">
    <property type="entry name" value="DHHA1"/>
    <property type="match status" value="1"/>
</dbReference>
<evidence type="ECO:0000313" key="10">
    <source>
        <dbReference type="Proteomes" id="UP000003244"/>
    </source>
</evidence>
<dbReference type="GO" id="GO:0006310">
    <property type="term" value="P:DNA recombination"/>
    <property type="evidence" value="ECO:0007669"/>
    <property type="project" value="InterPro"/>
</dbReference>
<dbReference type="RefSeq" id="WP_007789206.1">
    <property type="nucleotide sequence ID" value="NZ_ADGQ01000044.1"/>
</dbReference>
<dbReference type="Gene3D" id="3.90.1640.30">
    <property type="match status" value="1"/>
</dbReference>
<feature type="domain" description="DHHA1" evidence="7">
    <location>
        <begin position="346"/>
        <end position="439"/>
    </location>
</feature>
<dbReference type="InterPro" id="IPR004610">
    <property type="entry name" value="RecJ"/>
</dbReference>
<dbReference type="PANTHER" id="PTHR30255:SF2">
    <property type="entry name" value="SINGLE-STRANDED-DNA-SPECIFIC EXONUCLEASE RECJ"/>
    <property type="match status" value="1"/>
</dbReference>
<dbReference type="PANTHER" id="PTHR30255">
    <property type="entry name" value="SINGLE-STRANDED-DNA-SPECIFIC EXONUCLEASE RECJ"/>
    <property type="match status" value="1"/>
</dbReference>
<evidence type="ECO:0000259" key="8">
    <source>
        <dbReference type="Pfam" id="PF17768"/>
    </source>
</evidence>
<dbReference type="STRING" id="596315.HMPREF0634_0327"/>
<dbReference type="GeneID" id="84800499"/>
<proteinExistence type="inferred from homology"/>
<keyword evidence="4 9" id="KW-0378">Hydrolase</keyword>
<evidence type="ECO:0000256" key="1">
    <source>
        <dbReference type="ARBA" id="ARBA00005915"/>
    </source>
</evidence>
<dbReference type="InterPro" id="IPR003156">
    <property type="entry name" value="DHHA1_dom"/>
</dbReference>